<feature type="transmembrane region" description="Helical" evidence="1">
    <location>
        <begin position="44"/>
        <end position="65"/>
    </location>
</feature>
<keyword evidence="1" id="KW-0812">Transmembrane</keyword>
<dbReference type="Proteomes" id="UP000034448">
    <property type="component" value="Unassembled WGS sequence"/>
</dbReference>
<dbReference type="Pfam" id="PF18895">
    <property type="entry name" value="T4SS_pilin"/>
    <property type="match status" value="1"/>
</dbReference>
<evidence type="ECO:0000256" key="1">
    <source>
        <dbReference type="SAM" id="Phobius"/>
    </source>
</evidence>
<keyword evidence="1" id="KW-1133">Transmembrane helix</keyword>
<gene>
    <name evidence="2" type="ORF">US28_C0043G0003</name>
</gene>
<proteinExistence type="predicted"/>
<evidence type="ECO:0000313" key="2">
    <source>
        <dbReference type="EMBL" id="KKQ13872.1"/>
    </source>
</evidence>
<reference evidence="2 3" key="1">
    <citation type="journal article" date="2015" name="Nature">
        <title>rRNA introns, odd ribosomes, and small enigmatic genomes across a large radiation of phyla.</title>
        <authorList>
            <person name="Brown C.T."/>
            <person name="Hug L.A."/>
            <person name="Thomas B.C."/>
            <person name="Sharon I."/>
            <person name="Castelle C.J."/>
            <person name="Singh A."/>
            <person name="Wilkins M.J."/>
            <person name="Williams K.H."/>
            <person name="Banfield J.F."/>
        </authorList>
    </citation>
    <scope>NUCLEOTIDE SEQUENCE [LARGE SCALE GENOMIC DNA]</scope>
</reference>
<evidence type="ECO:0000313" key="3">
    <source>
        <dbReference type="Proteomes" id="UP000034448"/>
    </source>
</evidence>
<feature type="transmembrane region" description="Helical" evidence="1">
    <location>
        <begin position="86"/>
        <end position="104"/>
    </location>
</feature>
<comment type="caution">
    <text evidence="2">The sequence shown here is derived from an EMBL/GenBank/DDBJ whole genome shotgun (WGS) entry which is preliminary data.</text>
</comment>
<name>A0A0G0F7G2_9BACT</name>
<keyword evidence="1" id="KW-0472">Membrane</keyword>
<organism evidence="2 3">
    <name type="scientific">Candidatus Daviesbacteria bacterium GW2011_GWA1_36_8</name>
    <dbReference type="NCBI Taxonomy" id="1618417"/>
    <lineage>
        <taxon>Bacteria</taxon>
        <taxon>Candidatus Daviesiibacteriota</taxon>
    </lineage>
</organism>
<protein>
    <submittedName>
        <fullName evidence="2">Uncharacterized protein</fullName>
    </submittedName>
</protein>
<accession>A0A0G0F7G2</accession>
<dbReference type="EMBL" id="LBSJ01000043">
    <property type="protein sequence ID" value="KKQ13872.1"/>
    <property type="molecule type" value="Genomic_DNA"/>
</dbReference>
<sequence length="197" mass="21359">MNFDCKLKITRYLLGVPGFSGITNPAESKFSGGTNTLGAVVTGFANLTFLIAGFLTFYWFSWGVFQYIIAQGDKEKLAKARSRMTWAIIGFMFLIVSFFLSQYFSGIFKPVQPSVTTVTDPSGGKGSVRPSEGCSASIIRDCREVDKECRLVNGNPVCVGPEEFGPSEICTVGQKADCDESGKVCRVVNNSPVCVDP</sequence>
<dbReference type="AlphaFoldDB" id="A0A0G0F7G2"/>
<dbReference type="InterPro" id="IPR043993">
    <property type="entry name" value="T4SS_pilin"/>
</dbReference>